<dbReference type="Proteomes" id="UP001165083">
    <property type="component" value="Unassembled WGS sequence"/>
</dbReference>
<evidence type="ECO:0000313" key="2">
    <source>
        <dbReference type="EMBL" id="GMF26884.1"/>
    </source>
</evidence>
<gene>
    <name evidence="2" type="ORF">Plil01_001121900</name>
</gene>
<sequence>MPNSEGGNSDSAGMIALEATDDNCLFGESLAPSEVSITTGVPTLSRSSASASHESEDEKETSSLSAEALERLDQSGTLADSRSCPWKRRFLGDL</sequence>
<keyword evidence="3" id="KW-1185">Reference proteome</keyword>
<organism evidence="2 3">
    <name type="scientific">Phytophthora lilii</name>
    <dbReference type="NCBI Taxonomy" id="2077276"/>
    <lineage>
        <taxon>Eukaryota</taxon>
        <taxon>Sar</taxon>
        <taxon>Stramenopiles</taxon>
        <taxon>Oomycota</taxon>
        <taxon>Peronosporomycetes</taxon>
        <taxon>Peronosporales</taxon>
        <taxon>Peronosporaceae</taxon>
        <taxon>Phytophthora</taxon>
    </lineage>
</organism>
<proteinExistence type="predicted"/>
<evidence type="ECO:0000256" key="1">
    <source>
        <dbReference type="SAM" id="MobiDB-lite"/>
    </source>
</evidence>
<protein>
    <submittedName>
        <fullName evidence="2">Unnamed protein product</fullName>
    </submittedName>
</protein>
<reference evidence="2" key="1">
    <citation type="submission" date="2023-04" db="EMBL/GenBank/DDBJ databases">
        <title>Phytophthora lilii NBRC 32176.</title>
        <authorList>
            <person name="Ichikawa N."/>
            <person name="Sato H."/>
            <person name="Tonouchi N."/>
        </authorList>
    </citation>
    <scope>NUCLEOTIDE SEQUENCE</scope>
    <source>
        <strain evidence="2">NBRC 32176</strain>
    </source>
</reference>
<dbReference type="AlphaFoldDB" id="A0A9W6U7Y3"/>
<name>A0A9W6U7Y3_9STRA</name>
<dbReference type="EMBL" id="BSXW01000633">
    <property type="protein sequence ID" value="GMF26884.1"/>
    <property type="molecule type" value="Genomic_DNA"/>
</dbReference>
<accession>A0A9W6U7Y3</accession>
<comment type="caution">
    <text evidence="2">The sequence shown here is derived from an EMBL/GenBank/DDBJ whole genome shotgun (WGS) entry which is preliminary data.</text>
</comment>
<feature type="region of interest" description="Disordered" evidence="1">
    <location>
        <begin position="37"/>
        <end position="80"/>
    </location>
</feature>
<evidence type="ECO:0000313" key="3">
    <source>
        <dbReference type="Proteomes" id="UP001165083"/>
    </source>
</evidence>